<protein>
    <submittedName>
        <fullName evidence="2">Uncharacterized protein</fullName>
    </submittedName>
</protein>
<gene>
    <name evidence="2" type="ORF">FOL47_009851</name>
</gene>
<evidence type="ECO:0000256" key="1">
    <source>
        <dbReference type="SAM" id="SignalP"/>
    </source>
</evidence>
<dbReference type="Proteomes" id="UP000591131">
    <property type="component" value="Unassembled WGS sequence"/>
</dbReference>
<proteinExistence type="predicted"/>
<comment type="caution">
    <text evidence="2">The sequence shown here is derived from an EMBL/GenBank/DDBJ whole genome shotgun (WGS) entry which is preliminary data.</text>
</comment>
<keyword evidence="3" id="KW-1185">Reference proteome</keyword>
<evidence type="ECO:0000313" key="3">
    <source>
        <dbReference type="Proteomes" id="UP000591131"/>
    </source>
</evidence>
<keyword evidence="1" id="KW-0732">Signal</keyword>
<name>A0A7J6L661_PERCH</name>
<sequence>MSPTIILTLYTVAVVQAFLEGRVFSGKVLHSDIPSNVQIKFTITFLDDSRLRLLVTTAGNDELPIMVDLSYTAVPSGDLNIRWTSREADHQHEVIRRRLVGLLWNVNPVFAAHRWDAGSVLRELHYHPLRRDMVFRLISDFWVTLDEIHQPQSEATWYCSLTSRA</sequence>
<feature type="signal peptide" evidence="1">
    <location>
        <begin position="1"/>
        <end position="17"/>
    </location>
</feature>
<accession>A0A7J6L661</accession>
<feature type="chain" id="PRO_5029516842" evidence="1">
    <location>
        <begin position="18"/>
        <end position="165"/>
    </location>
</feature>
<dbReference type="EMBL" id="JAAPAO010000714">
    <property type="protein sequence ID" value="KAF4654667.1"/>
    <property type="molecule type" value="Genomic_DNA"/>
</dbReference>
<evidence type="ECO:0000313" key="2">
    <source>
        <dbReference type="EMBL" id="KAF4654667.1"/>
    </source>
</evidence>
<dbReference type="AlphaFoldDB" id="A0A7J6L661"/>
<reference evidence="2 3" key="1">
    <citation type="submission" date="2020-04" db="EMBL/GenBank/DDBJ databases">
        <title>Perkinsus chesapeaki whole genome sequence.</title>
        <authorList>
            <person name="Bogema D.R."/>
        </authorList>
    </citation>
    <scope>NUCLEOTIDE SEQUENCE [LARGE SCALE GENOMIC DNA]</scope>
    <source>
        <strain evidence="2">ATCC PRA-425</strain>
    </source>
</reference>
<organism evidence="2 3">
    <name type="scientific">Perkinsus chesapeaki</name>
    <name type="common">Clam parasite</name>
    <name type="synonym">Perkinsus andrewsi</name>
    <dbReference type="NCBI Taxonomy" id="330153"/>
    <lineage>
        <taxon>Eukaryota</taxon>
        <taxon>Sar</taxon>
        <taxon>Alveolata</taxon>
        <taxon>Perkinsozoa</taxon>
        <taxon>Perkinsea</taxon>
        <taxon>Perkinsida</taxon>
        <taxon>Perkinsidae</taxon>
        <taxon>Perkinsus</taxon>
    </lineage>
</organism>